<feature type="signal peptide" evidence="3">
    <location>
        <begin position="1"/>
        <end position="27"/>
    </location>
</feature>
<feature type="transmembrane region" description="Helical" evidence="2">
    <location>
        <begin position="256"/>
        <end position="278"/>
    </location>
</feature>
<feature type="transmembrane region" description="Helical" evidence="2">
    <location>
        <begin position="126"/>
        <end position="145"/>
    </location>
</feature>
<dbReference type="Proteomes" id="UP000054549">
    <property type="component" value="Unassembled WGS sequence"/>
</dbReference>
<gene>
    <name evidence="5" type="ORF">M378DRAFT_159329</name>
</gene>
<keyword evidence="6" id="KW-1185">Reference proteome</keyword>
<feature type="transmembrane region" description="Helical" evidence="2">
    <location>
        <begin position="157"/>
        <end position="174"/>
    </location>
</feature>
<organism evidence="5 6">
    <name type="scientific">Amanita muscaria (strain Koide BX008)</name>
    <dbReference type="NCBI Taxonomy" id="946122"/>
    <lineage>
        <taxon>Eukaryota</taxon>
        <taxon>Fungi</taxon>
        <taxon>Dikarya</taxon>
        <taxon>Basidiomycota</taxon>
        <taxon>Agaricomycotina</taxon>
        <taxon>Agaricomycetes</taxon>
        <taxon>Agaricomycetidae</taxon>
        <taxon>Agaricales</taxon>
        <taxon>Pluteineae</taxon>
        <taxon>Amanitaceae</taxon>
        <taxon>Amanita</taxon>
    </lineage>
</organism>
<keyword evidence="2" id="KW-0472">Membrane</keyword>
<proteinExistence type="predicted"/>
<dbReference type="AlphaFoldDB" id="A0A0C2XDI2"/>
<evidence type="ECO:0000313" key="5">
    <source>
        <dbReference type="EMBL" id="KIL67511.1"/>
    </source>
</evidence>
<feature type="transmembrane region" description="Helical" evidence="2">
    <location>
        <begin position="290"/>
        <end position="312"/>
    </location>
</feature>
<dbReference type="EMBL" id="KN818231">
    <property type="protein sequence ID" value="KIL67511.1"/>
    <property type="molecule type" value="Genomic_DNA"/>
</dbReference>
<dbReference type="OrthoDB" id="2373987at2759"/>
<dbReference type="PANTHER" id="PTHR35859">
    <property type="entry name" value="NONSELECTIVE CATION CHANNEL PROTEIN"/>
    <property type="match status" value="1"/>
</dbReference>
<feature type="chain" id="PRO_5002158920" description="Calcium channel YVC1-like C-terminal transmembrane domain-containing protein" evidence="3">
    <location>
        <begin position="28"/>
        <end position="627"/>
    </location>
</feature>
<keyword evidence="2" id="KW-1133">Transmembrane helix</keyword>
<feature type="transmembrane region" description="Helical" evidence="2">
    <location>
        <begin position="180"/>
        <end position="204"/>
    </location>
</feature>
<dbReference type="STRING" id="946122.A0A0C2XDI2"/>
<evidence type="ECO:0000259" key="4">
    <source>
        <dbReference type="Pfam" id="PF23317"/>
    </source>
</evidence>
<reference evidence="5 6" key="1">
    <citation type="submission" date="2014-04" db="EMBL/GenBank/DDBJ databases">
        <title>Evolutionary Origins and Diversification of the Mycorrhizal Mutualists.</title>
        <authorList>
            <consortium name="DOE Joint Genome Institute"/>
            <consortium name="Mycorrhizal Genomics Consortium"/>
            <person name="Kohler A."/>
            <person name="Kuo A."/>
            <person name="Nagy L.G."/>
            <person name="Floudas D."/>
            <person name="Copeland A."/>
            <person name="Barry K.W."/>
            <person name="Cichocki N."/>
            <person name="Veneault-Fourrey C."/>
            <person name="LaButti K."/>
            <person name="Lindquist E.A."/>
            <person name="Lipzen A."/>
            <person name="Lundell T."/>
            <person name="Morin E."/>
            <person name="Murat C."/>
            <person name="Riley R."/>
            <person name="Ohm R."/>
            <person name="Sun H."/>
            <person name="Tunlid A."/>
            <person name="Henrissat B."/>
            <person name="Grigoriev I.V."/>
            <person name="Hibbett D.S."/>
            <person name="Martin F."/>
        </authorList>
    </citation>
    <scope>NUCLEOTIDE SEQUENCE [LARGE SCALE GENOMIC DNA]</scope>
    <source>
        <strain evidence="5 6">Koide BX008</strain>
    </source>
</reference>
<dbReference type="PANTHER" id="PTHR35859:SF6">
    <property type="entry name" value="ION TRANSPORT DOMAIN-CONTAINING PROTEIN"/>
    <property type="match status" value="1"/>
</dbReference>
<evidence type="ECO:0000313" key="6">
    <source>
        <dbReference type="Proteomes" id="UP000054549"/>
    </source>
</evidence>
<dbReference type="InterPro" id="IPR052971">
    <property type="entry name" value="TRP_calcium_channel"/>
</dbReference>
<feature type="compositionally biased region" description="Basic and acidic residues" evidence="1">
    <location>
        <begin position="509"/>
        <end position="521"/>
    </location>
</feature>
<sequence length="627" mass="70418">MKLLTHFASNGIQLVAVLTTCWNLLAGAPTNIVEEVKLALGREEDDLGSPQSALEMAISTNAKSFVSTPLCQNVVHQIYSGDVVFSITATRSVLADNYKPRSIKLHDPREAPLLDHYRLRVPKYRAILEFLNFSLLLLTFVLCLFTRDLARMTNWEIVFIVFAIAFVLEEYTAVNEYGWIIYIANMWNVFDFSFIVIYLVYLVLRLKGLNDDNVDLSGLAFDILACGACILLPRLAFFTVSNNVVVLSLRAMISEFVFFIAIAAISFSGLLFALWTLAKGDEAAHKRWDVKSIAWLMVQIWFGNTSLSFAQATSFHPIFGPILMTIFAALSNTLLLTIMISVLSNTAATISDNATQEYMFQFAIKTIQRVTSDALFSYQPPFNILAFVLLKPASWILSPRALHSSNVFLIRLTSLPILLVIGTYERFLSKGQVLRERGNSLFRKLPRRIKNMPLLVGSKAGGLHEAIFDVDIPEDADLFDEVNDEQNSRIWSGHESLLTTPTKARKLSHSPDHTDPSDASERSQQPRLRVHSAMSPADLPELAKGKAQSPLARLFTARTPTDTRLPETTLKKIESLIDEVRDLPIQRLKDEMKELQERQSRIENLLLVLTRGMRNETSSHSKSGSKS</sequence>
<name>A0A0C2XDI2_AMAMK</name>
<keyword evidence="3" id="KW-0732">Signal</keyword>
<feature type="transmembrane region" description="Helical" evidence="2">
    <location>
        <begin position="382"/>
        <end position="402"/>
    </location>
</feature>
<feature type="region of interest" description="Disordered" evidence="1">
    <location>
        <begin position="501"/>
        <end position="546"/>
    </location>
</feature>
<dbReference type="Pfam" id="PF23317">
    <property type="entry name" value="YVC1_C"/>
    <property type="match status" value="1"/>
</dbReference>
<feature type="transmembrane region" description="Helical" evidence="2">
    <location>
        <begin position="216"/>
        <end position="236"/>
    </location>
</feature>
<evidence type="ECO:0000256" key="1">
    <source>
        <dbReference type="SAM" id="MobiDB-lite"/>
    </source>
</evidence>
<dbReference type="InterPro" id="IPR056336">
    <property type="entry name" value="YVC1_C"/>
</dbReference>
<dbReference type="InParanoid" id="A0A0C2XDI2"/>
<accession>A0A0C2XDI2</accession>
<evidence type="ECO:0000256" key="3">
    <source>
        <dbReference type="SAM" id="SignalP"/>
    </source>
</evidence>
<keyword evidence="2" id="KW-0812">Transmembrane</keyword>
<protein>
    <recommendedName>
        <fullName evidence="4">Calcium channel YVC1-like C-terminal transmembrane domain-containing protein</fullName>
    </recommendedName>
</protein>
<feature type="domain" description="Calcium channel YVC1-like C-terminal transmembrane" evidence="4">
    <location>
        <begin position="133"/>
        <end position="430"/>
    </location>
</feature>
<feature type="transmembrane region" description="Helical" evidence="2">
    <location>
        <begin position="408"/>
        <end position="427"/>
    </location>
</feature>
<dbReference type="HOGENOM" id="CLU_009570_1_0_1"/>
<evidence type="ECO:0000256" key="2">
    <source>
        <dbReference type="SAM" id="Phobius"/>
    </source>
</evidence>
<feature type="transmembrane region" description="Helical" evidence="2">
    <location>
        <begin position="318"/>
        <end position="343"/>
    </location>
</feature>